<gene>
    <name evidence="1" type="ORF">EII40_06550</name>
</gene>
<proteinExistence type="predicted"/>
<evidence type="ECO:0000313" key="2">
    <source>
        <dbReference type="Proteomes" id="UP000278609"/>
    </source>
</evidence>
<sequence>MITSAKGRTVIATLLLAALLPVFVVKAFHRHDACGHETCCTHEEDAQTSSDDDCSICLFHLLPFTQSELYRIRVFTPLTEREPVTAVCETVCPPLYAYALRAPPCV</sequence>
<accession>A0A3P1XVW6</accession>
<protein>
    <submittedName>
        <fullName evidence="1">Uncharacterized protein</fullName>
    </submittedName>
</protein>
<dbReference type="RefSeq" id="WP_124751474.1">
    <property type="nucleotide sequence ID" value="NZ_RQYS01000024.1"/>
</dbReference>
<name>A0A3P1XVW6_TANFO</name>
<organism evidence="1 2">
    <name type="scientific">Tannerella forsythia</name>
    <name type="common">Bacteroides forsythus</name>
    <dbReference type="NCBI Taxonomy" id="28112"/>
    <lineage>
        <taxon>Bacteria</taxon>
        <taxon>Pseudomonadati</taxon>
        <taxon>Bacteroidota</taxon>
        <taxon>Bacteroidia</taxon>
        <taxon>Bacteroidales</taxon>
        <taxon>Tannerellaceae</taxon>
        <taxon>Tannerella</taxon>
    </lineage>
</organism>
<evidence type="ECO:0000313" key="1">
    <source>
        <dbReference type="EMBL" id="RRD61073.1"/>
    </source>
</evidence>
<dbReference type="EMBL" id="RQYS01000024">
    <property type="protein sequence ID" value="RRD61073.1"/>
    <property type="molecule type" value="Genomic_DNA"/>
</dbReference>
<dbReference type="OrthoDB" id="1048493at2"/>
<reference evidence="1 2" key="1">
    <citation type="submission" date="2018-11" db="EMBL/GenBank/DDBJ databases">
        <title>Genomes From Bacteria Associated with the Canine Oral Cavity: a Test Case for Automated Genome-Based Taxonomic Assignment.</title>
        <authorList>
            <person name="Coil D.A."/>
            <person name="Jospin G."/>
            <person name="Darling A.E."/>
            <person name="Wallis C."/>
            <person name="Davis I.J."/>
            <person name="Harris S."/>
            <person name="Eisen J.A."/>
            <person name="Holcombe L.J."/>
            <person name="O'Flynn C."/>
        </authorList>
    </citation>
    <scope>NUCLEOTIDE SEQUENCE [LARGE SCALE GENOMIC DNA]</scope>
    <source>
        <strain evidence="1 2">OH2617_COT-023</strain>
    </source>
</reference>
<comment type="caution">
    <text evidence="1">The sequence shown here is derived from an EMBL/GenBank/DDBJ whole genome shotgun (WGS) entry which is preliminary data.</text>
</comment>
<dbReference type="Proteomes" id="UP000278609">
    <property type="component" value="Unassembled WGS sequence"/>
</dbReference>
<dbReference type="AlphaFoldDB" id="A0A3P1XVW6"/>